<dbReference type="AlphaFoldDB" id="X1QUV1"/>
<name>X1QUV1_9ZZZZ</name>
<protein>
    <recommendedName>
        <fullName evidence="2">PqqD family protein</fullName>
    </recommendedName>
</protein>
<feature type="non-terminal residue" evidence="1">
    <location>
        <position position="185"/>
    </location>
</feature>
<dbReference type="EMBL" id="BARW01001071">
    <property type="protein sequence ID" value="GAI72023.1"/>
    <property type="molecule type" value="Genomic_DNA"/>
</dbReference>
<gene>
    <name evidence="1" type="ORF">S12H4_03708</name>
</gene>
<proteinExistence type="predicted"/>
<reference evidence="1" key="1">
    <citation type="journal article" date="2014" name="Front. Microbiol.">
        <title>High frequency of phylogenetically diverse reductive dehalogenase-homologous genes in deep subseafloor sedimentary metagenomes.</title>
        <authorList>
            <person name="Kawai M."/>
            <person name="Futagami T."/>
            <person name="Toyoda A."/>
            <person name="Takaki Y."/>
            <person name="Nishi S."/>
            <person name="Hori S."/>
            <person name="Arai W."/>
            <person name="Tsubouchi T."/>
            <person name="Morono Y."/>
            <person name="Uchiyama I."/>
            <person name="Ito T."/>
            <person name="Fujiyama A."/>
            <person name="Inagaki F."/>
            <person name="Takami H."/>
        </authorList>
    </citation>
    <scope>NUCLEOTIDE SEQUENCE</scope>
    <source>
        <strain evidence="1">Expedition CK06-06</strain>
    </source>
</reference>
<evidence type="ECO:0008006" key="2">
    <source>
        <dbReference type="Google" id="ProtNLM"/>
    </source>
</evidence>
<organism evidence="1">
    <name type="scientific">marine sediment metagenome</name>
    <dbReference type="NCBI Taxonomy" id="412755"/>
    <lineage>
        <taxon>unclassified sequences</taxon>
        <taxon>metagenomes</taxon>
        <taxon>ecological metagenomes</taxon>
    </lineage>
</organism>
<evidence type="ECO:0000313" key="1">
    <source>
        <dbReference type="EMBL" id="GAI72023.1"/>
    </source>
</evidence>
<sequence>MVIKRERSFDGKCDEKAFTWARPLKEGVYHYRSGGTLEGHRVHLRIESNGSGFLIIDADKILYLNQTAAEIIKGFLDGKSDEEIIKGMTERYRVKKDMVSEDLDTLKHTVKRFAEATDIDPVTYLTDKDISMFTTGFSAPHRMDLLLTYNNSNIYRSFCFKHPEEVKTINLEQWKRIIEILWNVG</sequence>
<accession>X1QUV1</accession>
<comment type="caution">
    <text evidence="1">The sequence shown here is derived from an EMBL/GenBank/DDBJ whole genome shotgun (WGS) entry which is preliminary data.</text>
</comment>